<comment type="caution">
    <text evidence="2">The sequence shown here is derived from an EMBL/GenBank/DDBJ whole genome shotgun (WGS) entry which is preliminary data.</text>
</comment>
<dbReference type="Proteomes" id="UP000712600">
    <property type="component" value="Unassembled WGS sequence"/>
</dbReference>
<dbReference type="PANTHER" id="PTHR33384">
    <property type="entry name" value="EXPRESSED PROTEIN"/>
    <property type="match status" value="1"/>
</dbReference>
<proteinExistence type="predicted"/>
<dbReference type="EMBL" id="QGKX02001521">
    <property type="protein sequence ID" value="KAF3507199.1"/>
    <property type="molecule type" value="Genomic_DNA"/>
</dbReference>
<accession>A0A8S9NUG5</accession>
<evidence type="ECO:0000313" key="2">
    <source>
        <dbReference type="EMBL" id="KAF3507199.1"/>
    </source>
</evidence>
<evidence type="ECO:0000313" key="3">
    <source>
        <dbReference type="Proteomes" id="UP000712600"/>
    </source>
</evidence>
<reference evidence="2" key="1">
    <citation type="submission" date="2019-12" db="EMBL/GenBank/DDBJ databases">
        <title>Genome sequencing and annotation of Brassica cretica.</title>
        <authorList>
            <person name="Studholme D.J."/>
            <person name="Sarris P."/>
        </authorList>
    </citation>
    <scope>NUCLEOTIDE SEQUENCE</scope>
    <source>
        <strain evidence="2">PFS-109/04</strain>
        <tissue evidence="2">Leaf</tissue>
    </source>
</reference>
<sequence length="182" mass="19637">MDADGETMEEAAPATRTREKQRRIGESERKVVCVNTVFNLTLIDLTSPSITTGATQETQAASDLCDTKAGAELLDIIRRKEDNNGTIGHLLSSSPPYFPGSPPSRAVNPLAQDARFRDEKLSPLSPNSPFLQPNSETGSPSSSSSSRGCVRMKFGLKPPAVRVEGFDCLNRDRQNSSIPAMA</sequence>
<gene>
    <name evidence="2" type="ORF">F2Q69_00000681</name>
</gene>
<feature type="region of interest" description="Disordered" evidence="1">
    <location>
        <begin position="120"/>
        <end position="150"/>
    </location>
</feature>
<name>A0A8S9NUG5_BRACR</name>
<dbReference type="PANTHER" id="PTHR33384:SF42">
    <property type="entry name" value="(RAPE) HYPOTHETICAL PROTEIN"/>
    <property type="match status" value="1"/>
</dbReference>
<feature type="region of interest" description="Disordered" evidence="1">
    <location>
        <begin position="88"/>
        <end position="108"/>
    </location>
</feature>
<protein>
    <submittedName>
        <fullName evidence="2">Uncharacterized protein</fullName>
    </submittedName>
</protein>
<organism evidence="2 3">
    <name type="scientific">Brassica cretica</name>
    <name type="common">Mustard</name>
    <dbReference type="NCBI Taxonomy" id="69181"/>
    <lineage>
        <taxon>Eukaryota</taxon>
        <taxon>Viridiplantae</taxon>
        <taxon>Streptophyta</taxon>
        <taxon>Embryophyta</taxon>
        <taxon>Tracheophyta</taxon>
        <taxon>Spermatophyta</taxon>
        <taxon>Magnoliopsida</taxon>
        <taxon>eudicotyledons</taxon>
        <taxon>Gunneridae</taxon>
        <taxon>Pentapetalae</taxon>
        <taxon>rosids</taxon>
        <taxon>malvids</taxon>
        <taxon>Brassicales</taxon>
        <taxon>Brassicaceae</taxon>
        <taxon>Brassiceae</taxon>
        <taxon>Brassica</taxon>
    </lineage>
</organism>
<feature type="compositionally biased region" description="Polar residues" evidence="1">
    <location>
        <begin position="124"/>
        <end position="138"/>
    </location>
</feature>
<dbReference type="AlphaFoldDB" id="A0A8S9NUG5"/>
<feature type="region of interest" description="Disordered" evidence="1">
    <location>
        <begin position="1"/>
        <end position="23"/>
    </location>
</feature>
<evidence type="ECO:0000256" key="1">
    <source>
        <dbReference type="SAM" id="MobiDB-lite"/>
    </source>
</evidence>